<dbReference type="EMBL" id="AP025943">
    <property type="protein sequence ID" value="BDL42650.1"/>
    <property type="molecule type" value="Genomic_DNA"/>
</dbReference>
<evidence type="ECO:0000256" key="2">
    <source>
        <dbReference type="ARBA" id="ARBA00011270"/>
    </source>
</evidence>
<evidence type="ECO:0000256" key="1">
    <source>
        <dbReference type="ARBA" id="ARBA00004733"/>
    </source>
</evidence>
<dbReference type="InterPro" id="IPR013785">
    <property type="entry name" value="Aldolase_TIM"/>
</dbReference>
<dbReference type="Gene3D" id="3.20.20.70">
    <property type="entry name" value="Aldolase class I"/>
    <property type="match status" value="1"/>
</dbReference>
<organism evidence="10 11">
    <name type="scientific">Akkermansia biwaensis</name>
    <dbReference type="NCBI Taxonomy" id="2946555"/>
    <lineage>
        <taxon>Bacteria</taxon>
        <taxon>Pseudomonadati</taxon>
        <taxon>Verrucomicrobiota</taxon>
        <taxon>Verrucomicrobiia</taxon>
        <taxon>Verrucomicrobiales</taxon>
        <taxon>Akkermansiaceae</taxon>
        <taxon>Akkermansia</taxon>
    </lineage>
</organism>
<sequence>MNNTQKSPLQEAVEQAHAKGRRAVIPFITAGFPDMDSFWIHLERIDGAGADIIEIGVPFSDPVADGPVIEDASRDALARGVSLKWILDGLKARKGQFSAKLVLMGYVNPFYQYGLDRLSRDAVEAGVHGFVVPDMPLEESGMFRKAFAPYGLTLVTLVAPNTSVERMKEYKPCTEGFVYVVSVLGTTGGKADLEQSVAETMRRARSVFDVPLALGFGLQTPDQLEALPEDARPDAAVLGSALLKHIAAGGDAGEFLKKWTENGDKPS</sequence>
<dbReference type="Pfam" id="PF00290">
    <property type="entry name" value="Trp_syntA"/>
    <property type="match status" value="1"/>
</dbReference>
<evidence type="ECO:0000256" key="5">
    <source>
        <dbReference type="ARBA" id="ARBA00023141"/>
    </source>
</evidence>
<keyword evidence="5 8" id="KW-0057">Aromatic amino acid biosynthesis</keyword>
<comment type="catalytic activity">
    <reaction evidence="7 8">
        <text>(1S,2R)-1-C-(indol-3-yl)glycerol 3-phosphate + L-serine = D-glyceraldehyde 3-phosphate + L-tryptophan + H2O</text>
        <dbReference type="Rhea" id="RHEA:10532"/>
        <dbReference type="ChEBI" id="CHEBI:15377"/>
        <dbReference type="ChEBI" id="CHEBI:33384"/>
        <dbReference type="ChEBI" id="CHEBI:57912"/>
        <dbReference type="ChEBI" id="CHEBI:58866"/>
        <dbReference type="ChEBI" id="CHEBI:59776"/>
        <dbReference type="EC" id="4.2.1.20"/>
    </reaction>
</comment>
<accession>A0ABM7ZD83</accession>
<dbReference type="PANTHER" id="PTHR43406:SF1">
    <property type="entry name" value="TRYPTOPHAN SYNTHASE ALPHA CHAIN, CHLOROPLASTIC"/>
    <property type="match status" value="1"/>
</dbReference>
<evidence type="ECO:0000256" key="9">
    <source>
        <dbReference type="RuleBase" id="RU003662"/>
    </source>
</evidence>
<name>A0ABM7ZD83_9BACT</name>
<keyword evidence="11" id="KW-1185">Reference proteome</keyword>
<dbReference type="InterPro" id="IPR011060">
    <property type="entry name" value="RibuloseP-bd_barrel"/>
</dbReference>
<comment type="similarity">
    <text evidence="8 9">Belongs to the TrpA family.</text>
</comment>
<keyword evidence="6 8" id="KW-0456">Lyase</keyword>
<comment type="subunit">
    <text evidence="2 8">Tetramer of two alpha and two beta chains.</text>
</comment>
<dbReference type="SUPFAM" id="SSF51366">
    <property type="entry name" value="Ribulose-phoshate binding barrel"/>
    <property type="match status" value="1"/>
</dbReference>
<dbReference type="PROSITE" id="PS00167">
    <property type="entry name" value="TRP_SYNTHASE_ALPHA"/>
    <property type="match status" value="1"/>
</dbReference>
<evidence type="ECO:0000313" key="10">
    <source>
        <dbReference type="EMBL" id="BDL42650.1"/>
    </source>
</evidence>
<dbReference type="HAMAP" id="MF_00131">
    <property type="entry name" value="Trp_synth_alpha"/>
    <property type="match status" value="1"/>
</dbReference>
<dbReference type="InterPro" id="IPR018204">
    <property type="entry name" value="Trp_synthase_alpha_AS"/>
</dbReference>
<comment type="function">
    <text evidence="8">The alpha subunit is responsible for the aldol cleavage of indoleglycerol phosphate to indole and glyceraldehyde 3-phosphate.</text>
</comment>
<dbReference type="PANTHER" id="PTHR43406">
    <property type="entry name" value="TRYPTOPHAN SYNTHASE, ALPHA CHAIN"/>
    <property type="match status" value="1"/>
</dbReference>
<evidence type="ECO:0000256" key="8">
    <source>
        <dbReference type="HAMAP-Rule" id="MF_00131"/>
    </source>
</evidence>
<feature type="active site" description="Proton acceptor" evidence="8">
    <location>
        <position position="65"/>
    </location>
</feature>
<protein>
    <recommendedName>
        <fullName evidence="8">Tryptophan synthase alpha chain</fullName>
        <ecNumber evidence="8">4.2.1.20</ecNumber>
    </recommendedName>
</protein>
<feature type="active site" description="Proton acceptor" evidence="8">
    <location>
        <position position="54"/>
    </location>
</feature>
<dbReference type="RefSeq" id="WP_215437415.1">
    <property type="nucleotide sequence ID" value="NZ_AP025943.1"/>
</dbReference>
<evidence type="ECO:0000256" key="6">
    <source>
        <dbReference type="ARBA" id="ARBA00023239"/>
    </source>
</evidence>
<dbReference type="NCBIfam" id="TIGR00262">
    <property type="entry name" value="trpA"/>
    <property type="match status" value="1"/>
</dbReference>
<evidence type="ECO:0000256" key="7">
    <source>
        <dbReference type="ARBA" id="ARBA00049047"/>
    </source>
</evidence>
<reference evidence="10" key="1">
    <citation type="submission" date="2022-06" db="EMBL/GenBank/DDBJ databases">
        <title>Akkermansia biwalacus sp. nov., an anaerobic mucin-degrading bacterium isolated from human intestine.</title>
        <authorList>
            <person name="Kobayashi Y."/>
            <person name="Inoue S."/>
            <person name="Kawahara T."/>
            <person name="Kohda N."/>
        </authorList>
    </citation>
    <scope>NUCLEOTIDE SEQUENCE</scope>
    <source>
        <strain evidence="10">WON2089</strain>
    </source>
</reference>
<proteinExistence type="inferred from homology"/>
<gene>
    <name evidence="8 10" type="primary">trpA</name>
    <name evidence="10" type="ORF">Abiwalacus_02240</name>
</gene>
<keyword evidence="4 8" id="KW-0822">Tryptophan biosynthesis</keyword>
<dbReference type="EC" id="4.2.1.20" evidence="8"/>
<comment type="pathway">
    <text evidence="1 8">Amino-acid biosynthesis; L-tryptophan biosynthesis; L-tryptophan from chorismate: step 5/5.</text>
</comment>
<dbReference type="InterPro" id="IPR002028">
    <property type="entry name" value="Trp_synthase_suA"/>
</dbReference>
<keyword evidence="3 8" id="KW-0028">Amino-acid biosynthesis</keyword>
<evidence type="ECO:0000256" key="4">
    <source>
        <dbReference type="ARBA" id="ARBA00022822"/>
    </source>
</evidence>
<dbReference type="Proteomes" id="UP001062263">
    <property type="component" value="Chromosome"/>
</dbReference>
<evidence type="ECO:0000256" key="3">
    <source>
        <dbReference type="ARBA" id="ARBA00022605"/>
    </source>
</evidence>
<evidence type="ECO:0000313" key="11">
    <source>
        <dbReference type="Proteomes" id="UP001062263"/>
    </source>
</evidence>
<dbReference type="CDD" id="cd04724">
    <property type="entry name" value="Tryptophan_synthase_alpha"/>
    <property type="match status" value="1"/>
</dbReference>